<evidence type="ECO:0000313" key="2">
    <source>
        <dbReference type="EMBL" id="KAJ0210050.1"/>
    </source>
</evidence>
<proteinExistence type="predicted"/>
<keyword evidence="3" id="KW-1185">Reference proteome</keyword>
<evidence type="ECO:0000256" key="1">
    <source>
        <dbReference type="SAM" id="MobiDB-lite"/>
    </source>
</evidence>
<dbReference type="EMBL" id="NBSK02000004">
    <property type="protein sequence ID" value="KAJ0210050.1"/>
    <property type="molecule type" value="Genomic_DNA"/>
</dbReference>
<feature type="compositionally biased region" description="Basic and acidic residues" evidence="1">
    <location>
        <begin position="1"/>
        <end position="15"/>
    </location>
</feature>
<dbReference type="Proteomes" id="UP000235145">
    <property type="component" value="Unassembled WGS sequence"/>
</dbReference>
<gene>
    <name evidence="2" type="ORF">LSAT_V11C400213960</name>
</gene>
<evidence type="ECO:0000313" key="3">
    <source>
        <dbReference type="Proteomes" id="UP000235145"/>
    </source>
</evidence>
<organism evidence="2 3">
    <name type="scientific">Lactuca sativa</name>
    <name type="common">Garden lettuce</name>
    <dbReference type="NCBI Taxonomy" id="4236"/>
    <lineage>
        <taxon>Eukaryota</taxon>
        <taxon>Viridiplantae</taxon>
        <taxon>Streptophyta</taxon>
        <taxon>Embryophyta</taxon>
        <taxon>Tracheophyta</taxon>
        <taxon>Spermatophyta</taxon>
        <taxon>Magnoliopsida</taxon>
        <taxon>eudicotyledons</taxon>
        <taxon>Gunneridae</taxon>
        <taxon>Pentapetalae</taxon>
        <taxon>asterids</taxon>
        <taxon>campanulids</taxon>
        <taxon>Asterales</taxon>
        <taxon>Asteraceae</taxon>
        <taxon>Cichorioideae</taxon>
        <taxon>Cichorieae</taxon>
        <taxon>Lactucinae</taxon>
        <taxon>Lactuca</taxon>
    </lineage>
</organism>
<feature type="region of interest" description="Disordered" evidence="1">
    <location>
        <begin position="1"/>
        <end position="41"/>
    </location>
</feature>
<protein>
    <submittedName>
        <fullName evidence="2">Uncharacterized protein</fullName>
    </submittedName>
</protein>
<reference evidence="2 3" key="1">
    <citation type="journal article" date="2017" name="Nat. Commun.">
        <title>Genome assembly with in vitro proximity ligation data and whole-genome triplication in lettuce.</title>
        <authorList>
            <person name="Reyes-Chin-Wo S."/>
            <person name="Wang Z."/>
            <person name="Yang X."/>
            <person name="Kozik A."/>
            <person name="Arikit S."/>
            <person name="Song C."/>
            <person name="Xia L."/>
            <person name="Froenicke L."/>
            <person name="Lavelle D.O."/>
            <person name="Truco M.J."/>
            <person name="Xia R."/>
            <person name="Zhu S."/>
            <person name="Xu C."/>
            <person name="Xu H."/>
            <person name="Xu X."/>
            <person name="Cox K."/>
            <person name="Korf I."/>
            <person name="Meyers B.C."/>
            <person name="Michelmore R.W."/>
        </authorList>
    </citation>
    <scope>NUCLEOTIDE SEQUENCE [LARGE SCALE GENOMIC DNA]</scope>
    <source>
        <strain evidence="3">cv. Salinas</strain>
        <tissue evidence="2">Seedlings</tissue>
    </source>
</reference>
<dbReference type="AlphaFoldDB" id="A0A9R1VPE6"/>
<sequence length="205" mass="22147">MAEERGAEAKDEKTLNIDGGGKPLNAEEYDKDSDARETTKNGDVVVTGRKLVAKKRSYEFTPSSLSCDCFHNKDFGRDTSRLDLISFRYFDVYGENPDMGKGSYGGGGGRKDSGMTQQVTVVSYNGDVVQGSMKEGSGDGGEPVSHKLEQEKCNIDVKPVIKRSQEKKGSGGADVDGDQDGGCMVAVGCGETWLWSWVCGKKSFK</sequence>
<comment type="caution">
    <text evidence="2">The sequence shown here is derived from an EMBL/GenBank/DDBJ whole genome shotgun (WGS) entry which is preliminary data.</text>
</comment>
<dbReference type="Gramene" id="rna-gnl|WGS:NBSK|LSAT_4X149841_mrna">
    <property type="protein sequence ID" value="cds-PLY84426.1"/>
    <property type="gene ID" value="gene-LSAT_4X149841"/>
</dbReference>
<name>A0A9R1VPE6_LACSA</name>
<accession>A0A9R1VPE6</accession>